<dbReference type="HAMAP" id="MF_01077">
    <property type="entry name" value="RimP"/>
    <property type="match status" value="1"/>
</dbReference>
<dbReference type="InterPro" id="IPR036847">
    <property type="entry name" value="RimP_C_sf"/>
</dbReference>
<dbReference type="EMBL" id="CP120682">
    <property type="protein sequence ID" value="WKN39510.1"/>
    <property type="molecule type" value="Genomic_DNA"/>
</dbReference>
<evidence type="ECO:0000256" key="2">
    <source>
        <dbReference type="ARBA" id="ARBA00022517"/>
    </source>
</evidence>
<gene>
    <name evidence="3" type="primary">rimP</name>
    <name evidence="6" type="ORF">K4G66_12490</name>
</gene>
<dbReference type="CDD" id="cd01734">
    <property type="entry name" value="YlxS_C"/>
    <property type="match status" value="1"/>
</dbReference>
<dbReference type="AlphaFoldDB" id="A0AA49GU63"/>
<evidence type="ECO:0000256" key="3">
    <source>
        <dbReference type="HAMAP-Rule" id="MF_01077"/>
    </source>
</evidence>
<reference evidence="6" key="2">
    <citation type="journal article" date="2024" name="Antonie Van Leeuwenhoek">
        <title>Roseihalotalea indica gen. nov., sp. nov., a halophilic Bacteroidetes from mesopelagic Southwest Indian Ocean with higher carbohydrate metabolic potential.</title>
        <authorList>
            <person name="Chen B."/>
            <person name="Zhang M."/>
            <person name="Lin D."/>
            <person name="Ye J."/>
            <person name="Tang K."/>
        </authorList>
    </citation>
    <scope>NUCLEOTIDE SEQUENCE</scope>
    <source>
        <strain evidence="6">TK19036</strain>
    </source>
</reference>
<dbReference type="Pfam" id="PF17384">
    <property type="entry name" value="DUF150_C"/>
    <property type="match status" value="1"/>
</dbReference>
<keyword evidence="2 3" id="KW-0690">Ribosome biogenesis</keyword>
<evidence type="ECO:0000313" key="6">
    <source>
        <dbReference type="EMBL" id="WKN39510.1"/>
    </source>
</evidence>
<evidence type="ECO:0000259" key="5">
    <source>
        <dbReference type="Pfam" id="PF17384"/>
    </source>
</evidence>
<dbReference type="InterPro" id="IPR028998">
    <property type="entry name" value="RimP_C"/>
</dbReference>
<evidence type="ECO:0000256" key="1">
    <source>
        <dbReference type="ARBA" id="ARBA00022490"/>
    </source>
</evidence>
<comment type="function">
    <text evidence="3">Required for maturation of 30S ribosomal subunits.</text>
</comment>
<evidence type="ECO:0000259" key="4">
    <source>
        <dbReference type="Pfam" id="PF02576"/>
    </source>
</evidence>
<dbReference type="InterPro" id="IPR028989">
    <property type="entry name" value="RimP_N"/>
</dbReference>
<dbReference type="InterPro" id="IPR035956">
    <property type="entry name" value="RimP_N_sf"/>
</dbReference>
<organism evidence="6">
    <name type="scientific">Roseihalotalea indica</name>
    <dbReference type="NCBI Taxonomy" id="2867963"/>
    <lineage>
        <taxon>Bacteria</taxon>
        <taxon>Pseudomonadati</taxon>
        <taxon>Bacteroidota</taxon>
        <taxon>Cytophagia</taxon>
        <taxon>Cytophagales</taxon>
        <taxon>Catalimonadaceae</taxon>
        <taxon>Roseihalotalea</taxon>
    </lineage>
</organism>
<dbReference type="PANTHER" id="PTHR33867">
    <property type="entry name" value="RIBOSOME MATURATION FACTOR RIMP"/>
    <property type="match status" value="1"/>
</dbReference>
<dbReference type="Gene3D" id="3.30.300.70">
    <property type="entry name" value="RimP-like superfamily, N-terminal"/>
    <property type="match status" value="1"/>
</dbReference>
<dbReference type="SUPFAM" id="SSF74942">
    <property type="entry name" value="YhbC-like, C-terminal domain"/>
    <property type="match status" value="1"/>
</dbReference>
<reference evidence="6" key="1">
    <citation type="journal article" date="2023" name="Comput. Struct. Biotechnol. J.">
        <title>Discovery of a novel marine Bacteroidetes with a rich repertoire of carbohydrate-active enzymes.</title>
        <authorList>
            <person name="Chen B."/>
            <person name="Liu G."/>
            <person name="Chen Q."/>
            <person name="Wang H."/>
            <person name="Liu L."/>
            <person name="Tang K."/>
        </authorList>
    </citation>
    <scope>NUCLEOTIDE SEQUENCE</scope>
    <source>
        <strain evidence="6">TK19036</strain>
    </source>
</reference>
<dbReference type="InterPro" id="IPR003728">
    <property type="entry name" value="Ribosome_maturation_RimP"/>
</dbReference>
<feature type="domain" description="Ribosome maturation factor RimP N-terminal" evidence="4">
    <location>
        <begin position="20"/>
        <end position="84"/>
    </location>
</feature>
<proteinExistence type="inferred from homology"/>
<dbReference type="GO" id="GO:0006412">
    <property type="term" value="P:translation"/>
    <property type="evidence" value="ECO:0007669"/>
    <property type="project" value="TreeGrafter"/>
</dbReference>
<comment type="subcellular location">
    <subcellularLocation>
        <location evidence="3">Cytoplasm</location>
    </subcellularLocation>
</comment>
<dbReference type="GO" id="GO:0000028">
    <property type="term" value="P:ribosomal small subunit assembly"/>
    <property type="evidence" value="ECO:0007669"/>
    <property type="project" value="TreeGrafter"/>
</dbReference>
<protein>
    <recommendedName>
        <fullName evidence="3">Ribosome maturation factor RimP</fullName>
    </recommendedName>
</protein>
<dbReference type="Pfam" id="PF02576">
    <property type="entry name" value="RimP_N"/>
    <property type="match status" value="1"/>
</dbReference>
<feature type="domain" description="Ribosome maturation factor RimP C-terminal" evidence="5">
    <location>
        <begin position="87"/>
        <end position="160"/>
    </location>
</feature>
<keyword evidence="1 3" id="KW-0963">Cytoplasm</keyword>
<sequence>MSLEEKITKWVSDILQEKSESFFLVDVGVNPAPKGAKVTVYLDGDQGISIDACADVSRTLSAHLEEEDVMNGKYVLEVSSPGLDQPLKLHRQYIKNVGRNVKVLLQDNQTTKGKLCRVSEDAIELEPIAKGKKKTRKEASLQNIRIPFDHIKKTNVLATF</sequence>
<comment type="similarity">
    <text evidence="3">Belongs to the RimP family.</text>
</comment>
<dbReference type="PANTHER" id="PTHR33867:SF1">
    <property type="entry name" value="RIBOSOME MATURATION FACTOR RIMP"/>
    <property type="match status" value="1"/>
</dbReference>
<dbReference type="GO" id="GO:0005829">
    <property type="term" value="C:cytosol"/>
    <property type="evidence" value="ECO:0007669"/>
    <property type="project" value="TreeGrafter"/>
</dbReference>
<dbReference type="SUPFAM" id="SSF75420">
    <property type="entry name" value="YhbC-like, N-terminal domain"/>
    <property type="match status" value="1"/>
</dbReference>
<name>A0AA49GU63_9BACT</name>
<accession>A0AA49GU63</accession>